<evidence type="ECO:0000313" key="3">
    <source>
        <dbReference type="Proteomes" id="UP000640052"/>
    </source>
</evidence>
<evidence type="ECO:0000313" key="2">
    <source>
        <dbReference type="EMBL" id="GIH26751.1"/>
    </source>
</evidence>
<name>A0A919QF35_9ACTN</name>
<proteinExistence type="predicted"/>
<accession>A0A919QF35</accession>
<dbReference type="EMBL" id="BOOA01000044">
    <property type="protein sequence ID" value="GIH26751.1"/>
    <property type="molecule type" value="Genomic_DNA"/>
</dbReference>
<comment type="caution">
    <text evidence="2">The sequence shown here is derived from an EMBL/GenBank/DDBJ whole genome shotgun (WGS) entry which is preliminary data.</text>
</comment>
<dbReference type="Proteomes" id="UP000640052">
    <property type="component" value="Unassembled WGS sequence"/>
</dbReference>
<organism evidence="2 3">
    <name type="scientific">Acrocarpospora phusangensis</name>
    <dbReference type="NCBI Taxonomy" id="1070424"/>
    <lineage>
        <taxon>Bacteria</taxon>
        <taxon>Bacillati</taxon>
        <taxon>Actinomycetota</taxon>
        <taxon>Actinomycetes</taxon>
        <taxon>Streptosporangiales</taxon>
        <taxon>Streptosporangiaceae</taxon>
        <taxon>Acrocarpospora</taxon>
    </lineage>
</organism>
<dbReference type="RefSeq" id="WP_275419283.1">
    <property type="nucleotide sequence ID" value="NZ_BOOA01000044.1"/>
</dbReference>
<reference evidence="2" key="1">
    <citation type="submission" date="2021-01" db="EMBL/GenBank/DDBJ databases">
        <title>Whole genome shotgun sequence of Acrocarpospora phusangensis NBRC 108782.</title>
        <authorList>
            <person name="Komaki H."/>
            <person name="Tamura T."/>
        </authorList>
    </citation>
    <scope>NUCLEOTIDE SEQUENCE</scope>
    <source>
        <strain evidence="2">NBRC 108782</strain>
    </source>
</reference>
<dbReference type="AlphaFoldDB" id="A0A919QF35"/>
<feature type="region of interest" description="Disordered" evidence="1">
    <location>
        <begin position="1"/>
        <end position="24"/>
    </location>
</feature>
<gene>
    <name evidence="2" type="ORF">Aph01nite_50610</name>
</gene>
<keyword evidence="3" id="KW-1185">Reference proteome</keyword>
<evidence type="ECO:0000256" key="1">
    <source>
        <dbReference type="SAM" id="MobiDB-lite"/>
    </source>
</evidence>
<sequence length="40" mass="4502">MTFTDESLTPKFTKPIPPLPPEEHLGVNRLTLREILLSGL</sequence>
<protein>
    <submittedName>
        <fullName evidence="2">Uncharacterized protein</fullName>
    </submittedName>
</protein>